<accession>A0A5C6FZ48</accession>
<name>A0A5C6FZ48_9PLAN</name>
<proteinExistence type="predicted"/>
<gene>
    <name evidence="1" type="ORF">V7x_24660</name>
</gene>
<dbReference type="AlphaFoldDB" id="A0A5C6FZ48"/>
<evidence type="ECO:0000313" key="2">
    <source>
        <dbReference type="Proteomes" id="UP000316476"/>
    </source>
</evidence>
<protein>
    <submittedName>
        <fullName evidence="1">Uncharacterized protein</fullName>
    </submittedName>
</protein>
<organism evidence="1 2">
    <name type="scientific">Crateriforma conspicua</name>
    <dbReference type="NCBI Taxonomy" id="2527996"/>
    <lineage>
        <taxon>Bacteria</taxon>
        <taxon>Pseudomonadati</taxon>
        <taxon>Planctomycetota</taxon>
        <taxon>Planctomycetia</taxon>
        <taxon>Planctomycetales</taxon>
        <taxon>Planctomycetaceae</taxon>
        <taxon>Crateriforma</taxon>
    </lineage>
</organism>
<evidence type="ECO:0000313" key="1">
    <source>
        <dbReference type="EMBL" id="TWU66895.1"/>
    </source>
</evidence>
<reference evidence="1 2" key="1">
    <citation type="submission" date="2019-02" db="EMBL/GenBank/DDBJ databases">
        <title>Deep-cultivation of Planctomycetes and their phenomic and genomic characterization uncovers novel biology.</title>
        <authorList>
            <person name="Wiegand S."/>
            <person name="Jogler M."/>
            <person name="Boedeker C."/>
            <person name="Pinto D."/>
            <person name="Vollmers J."/>
            <person name="Rivas-Marin E."/>
            <person name="Kohn T."/>
            <person name="Peeters S.H."/>
            <person name="Heuer A."/>
            <person name="Rast P."/>
            <person name="Oberbeckmann S."/>
            <person name="Bunk B."/>
            <person name="Jeske O."/>
            <person name="Meyerdierks A."/>
            <person name="Storesund J.E."/>
            <person name="Kallscheuer N."/>
            <person name="Luecker S."/>
            <person name="Lage O.M."/>
            <person name="Pohl T."/>
            <person name="Merkel B.J."/>
            <person name="Hornburger P."/>
            <person name="Mueller R.-W."/>
            <person name="Bruemmer F."/>
            <person name="Labrenz M."/>
            <person name="Spormann A.M."/>
            <person name="Op Den Camp H."/>
            <person name="Overmann J."/>
            <person name="Amann R."/>
            <person name="Jetten M.S.M."/>
            <person name="Mascher T."/>
            <person name="Medema M.H."/>
            <person name="Devos D.P."/>
            <person name="Kaster A.-K."/>
            <person name="Ovreas L."/>
            <person name="Rohde M."/>
            <person name="Galperin M.Y."/>
            <person name="Jogler C."/>
        </authorList>
    </citation>
    <scope>NUCLEOTIDE SEQUENCE [LARGE SCALE GENOMIC DNA]</scope>
    <source>
        <strain evidence="1 2">V7</strain>
    </source>
</reference>
<comment type="caution">
    <text evidence="1">The sequence shown here is derived from an EMBL/GenBank/DDBJ whole genome shotgun (WGS) entry which is preliminary data.</text>
</comment>
<sequence>MSTTDTDVTYYDHLEIIQAFPIIKIPHGCMVECGPAAQTMGGILRVTSRETFRSIAYVANHAILPVTTVKKHLRALADHGYIERQGRQRTDGGVLRRTATVKVTSKSKRDHFGILPSWVSCPFRDGHKLSWASRAVLSVVLQRLSGIATADHIDDLGDAITLDESRFEFGLKYLEDVTGLTRHSVIKAKRELEQYGVTMMHDDGLYGRHIIYPSFKFAVKATPAGFEKFHLQPLIRRPHDAS</sequence>
<dbReference type="Proteomes" id="UP000316476">
    <property type="component" value="Unassembled WGS sequence"/>
</dbReference>
<dbReference type="RefSeq" id="WP_146413424.1">
    <property type="nucleotide sequence ID" value="NZ_SJPZ01000001.1"/>
</dbReference>
<dbReference type="EMBL" id="SJPZ01000001">
    <property type="protein sequence ID" value="TWU66895.1"/>
    <property type="molecule type" value="Genomic_DNA"/>
</dbReference>